<dbReference type="EMBL" id="JACGWJ010000016">
    <property type="protein sequence ID" value="KAL0361423.1"/>
    <property type="molecule type" value="Genomic_DNA"/>
</dbReference>
<evidence type="ECO:0000313" key="8">
    <source>
        <dbReference type="EMBL" id="KAL0361423.1"/>
    </source>
</evidence>
<dbReference type="CDD" id="cd09274">
    <property type="entry name" value="RNase_HI_RT_Ty3"/>
    <property type="match status" value="1"/>
</dbReference>
<reference evidence="8" key="1">
    <citation type="submission" date="2020-06" db="EMBL/GenBank/DDBJ databases">
        <authorList>
            <person name="Li T."/>
            <person name="Hu X."/>
            <person name="Zhang T."/>
            <person name="Song X."/>
            <person name="Zhang H."/>
            <person name="Dai N."/>
            <person name="Sheng W."/>
            <person name="Hou X."/>
            <person name="Wei L."/>
        </authorList>
    </citation>
    <scope>NUCLEOTIDE SEQUENCE</scope>
    <source>
        <strain evidence="8">G02</strain>
        <tissue evidence="8">Leaf</tissue>
    </source>
</reference>
<keyword evidence="3" id="KW-0540">Nuclease</keyword>
<feature type="domain" description="Reverse transcriptase RNase H-like" evidence="7">
    <location>
        <begin position="11"/>
        <end position="110"/>
    </location>
</feature>
<gene>
    <name evidence="8" type="ORF">Sradi_3826800</name>
</gene>
<evidence type="ECO:0000256" key="3">
    <source>
        <dbReference type="ARBA" id="ARBA00022722"/>
    </source>
</evidence>
<dbReference type="SUPFAM" id="SSF56672">
    <property type="entry name" value="DNA/RNA polymerases"/>
    <property type="match status" value="1"/>
</dbReference>
<keyword evidence="4" id="KW-0255">Endonuclease</keyword>
<sequence>MTQLPILLLPDFNQPFDVTTDASQIAVGAVLSQQGQLVAFFGKKLTPQLQSTSTYVRELYAITEAVKKWRLYLLGHFFRIYTDHRSLKDLVSQTIQTPEQQKWLSKLLGFHYEIHYKPGKENVVADALSRIPQGPEYTAISSPTADIFQRLRDFYSTIPVGRELLAAVQAGAAHVTHLHFRAGLLYYKQRVFVPPESQLAFPLF</sequence>
<comment type="caution">
    <text evidence="8">The sequence shown here is derived from an EMBL/GenBank/DDBJ whole genome shotgun (WGS) entry which is preliminary data.</text>
</comment>
<dbReference type="InterPro" id="IPR043502">
    <property type="entry name" value="DNA/RNA_pol_sf"/>
</dbReference>
<dbReference type="GO" id="GO:0003964">
    <property type="term" value="F:RNA-directed DNA polymerase activity"/>
    <property type="evidence" value="ECO:0007669"/>
    <property type="project" value="UniProtKB-KW"/>
</dbReference>
<dbReference type="GO" id="GO:0016787">
    <property type="term" value="F:hydrolase activity"/>
    <property type="evidence" value="ECO:0007669"/>
    <property type="project" value="UniProtKB-KW"/>
</dbReference>
<keyword evidence="6" id="KW-0695">RNA-directed DNA polymerase</keyword>
<evidence type="ECO:0000256" key="4">
    <source>
        <dbReference type="ARBA" id="ARBA00022759"/>
    </source>
</evidence>
<accession>A0AAW2Q0Y6</accession>
<evidence type="ECO:0000259" key="7">
    <source>
        <dbReference type="Pfam" id="PF17917"/>
    </source>
</evidence>
<dbReference type="AlphaFoldDB" id="A0AAW2Q0Y6"/>
<protein>
    <submittedName>
        <fullName evidence="8">Retrovirus-related Pol polyprotein from transposon.6</fullName>
    </submittedName>
</protein>
<organism evidence="8">
    <name type="scientific">Sesamum radiatum</name>
    <name type="common">Black benniseed</name>
    <dbReference type="NCBI Taxonomy" id="300843"/>
    <lineage>
        <taxon>Eukaryota</taxon>
        <taxon>Viridiplantae</taxon>
        <taxon>Streptophyta</taxon>
        <taxon>Embryophyta</taxon>
        <taxon>Tracheophyta</taxon>
        <taxon>Spermatophyta</taxon>
        <taxon>Magnoliopsida</taxon>
        <taxon>eudicotyledons</taxon>
        <taxon>Gunneridae</taxon>
        <taxon>Pentapetalae</taxon>
        <taxon>asterids</taxon>
        <taxon>lamiids</taxon>
        <taxon>Lamiales</taxon>
        <taxon>Pedaliaceae</taxon>
        <taxon>Sesamum</taxon>
    </lineage>
</organism>
<proteinExistence type="predicted"/>
<keyword evidence="2" id="KW-0548">Nucleotidyltransferase</keyword>
<dbReference type="InterPro" id="IPR041373">
    <property type="entry name" value="RT_RNaseH"/>
</dbReference>
<dbReference type="GO" id="GO:0004519">
    <property type="term" value="F:endonuclease activity"/>
    <property type="evidence" value="ECO:0007669"/>
    <property type="project" value="UniProtKB-KW"/>
</dbReference>
<dbReference type="PANTHER" id="PTHR34072:SF50">
    <property type="entry name" value="NUCLEOTIDYLTRANSFERASE, RIBONUCLEASE H"/>
    <property type="match status" value="1"/>
</dbReference>
<dbReference type="Pfam" id="PF17917">
    <property type="entry name" value="RT_RNaseH"/>
    <property type="match status" value="1"/>
</dbReference>
<name>A0AAW2Q0Y6_SESRA</name>
<dbReference type="PANTHER" id="PTHR34072">
    <property type="entry name" value="ENZYMATIC POLYPROTEIN-RELATED"/>
    <property type="match status" value="1"/>
</dbReference>
<evidence type="ECO:0000256" key="5">
    <source>
        <dbReference type="ARBA" id="ARBA00022801"/>
    </source>
</evidence>
<reference evidence="8" key="2">
    <citation type="journal article" date="2024" name="Plant">
        <title>Genomic evolution and insights into agronomic trait innovations of Sesamum species.</title>
        <authorList>
            <person name="Miao H."/>
            <person name="Wang L."/>
            <person name="Qu L."/>
            <person name="Liu H."/>
            <person name="Sun Y."/>
            <person name="Le M."/>
            <person name="Wang Q."/>
            <person name="Wei S."/>
            <person name="Zheng Y."/>
            <person name="Lin W."/>
            <person name="Duan Y."/>
            <person name="Cao H."/>
            <person name="Xiong S."/>
            <person name="Wang X."/>
            <person name="Wei L."/>
            <person name="Li C."/>
            <person name="Ma Q."/>
            <person name="Ju M."/>
            <person name="Zhao R."/>
            <person name="Li G."/>
            <person name="Mu C."/>
            <person name="Tian Q."/>
            <person name="Mei H."/>
            <person name="Zhang T."/>
            <person name="Gao T."/>
            <person name="Zhang H."/>
        </authorList>
    </citation>
    <scope>NUCLEOTIDE SEQUENCE</scope>
    <source>
        <strain evidence="8">G02</strain>
    </source>
</reference>
<dbReference type="Gene3D" id="3.10.20.370">
    <property type="match status" value="1"/>
</dbReference>
<keyword evidence="1" id="KW-0808">Transferase</keyword>
<evidence type="ECO:0000256" key="6">
    <source>
        <dbReference type="ARBA" id="ARBA00022918"/>
    </source>
</evidence>
<evidence type="ECO:0000256" key="1">
    <source>
        <dbReference type="ARBA" id="ARBA00022679"/>
    </source>
</evidence>
<keyword evidence="5" id="KW-0378">Hydrolase</keyword>
<evidence type="ECO:0000256" key="2">
    <source>
        <dbReference type="ARBA" id="ARBA00022695"/>
    </source>
</evidence>